<dbReference type="AlphaFoldDB" id="A0A9D2IKD7"/>
<evidence type="ECO:0000313" key="2">
    <source>
        <dbReference type="Proteomes" id="UP000824017"/>
    </source>
</evidence>
<gene>
    <name evidence="1" type="ORF">H9817_05905</name>
</gene>
<sequence length="95" mass="11231">MKRPVFSFRPNLKNPDHRKAWETLLDVPEREKTAYLVHAILAYEQTAALEDVIRRAVREEMQGMYIQADTEKSEQTDTDNVPEEMMEFLSMLQEE</sequence>
<evidence type="ECO:0000313" key="1">
    <source>
        <dbReference type="EMBL" id="HIZ13442.1"/>
    </source>
</evidence>
<proteinExistence type="predicted"/>
<dbReference type="EMBL" id="DXCD01000155">
    <property type="protein sequence ID" value="HIZ13442.1"/>
    <property type="molecule type" value="Genomic_DNA"/>
</dbReference>
<protein>
    <submittedName>
        <fullName evidence="1">Plasmid segregation centromere-binding protein ParR</fullName>
    </submittedName>
</protein>
<comment type="caution">
    <text evidence="1">The sequence shown here is derived from an EMBL/GenBank/DDBJ whole genome shotgun (WGS) entry which is preliminary data.</text>
</comment>
<accession>A0A9D2IKD7</accession>
<reference evidence="1" key="2">
    <citation type="submission" date="2021-04" db="EMBL/GenBank/DDBJ databases">
        <authorList>
            <person name="Gilroy R."/>
        </authorList>
    </citation>
    <scope>NUCLEOTIDE SEQUENCE</scope>
    <source>
        <strain evidence="1">ChiGjej1B1-13045</strain>
    </source>
</reference>
<dbReference type="Proteomes" id="UP000824017">
    <property type="component" value="Unassembled WGS sequence"/>
</dbReference>
<organism evidence="1 2">
    <name type="scientific">Candidatus Mediterraneibacter stercorigallinarum</name>
    <dbReference type="NCBI Taxonomy" id="2838686"/>
    <lineage>
        <taxon>Bacteria</taxon>
        <taxon>Bacillati</taxon>
        <taxon>Bacillota</taxon>
        <taxon>Clostridia</taxon>
        <taxon>Lachnospirales</taxon>
        <taxon>Lachnospiraceae</taxon>
        <taxon>Mediterraneibacter</taxon>
    </lineage>
</organism>
<reference evidence="1" key="1">
    <citation type="journal article" date="2021" name="PeerJ">
        <title>Extensive microbial diversity within the chicken gut microbiome revealed by metagenomics and culture.</title>
        <authorList>
            <person name="Gilroy R."/>
            <person name="Ravi A."/>
            <person name="Getino M."/>
            <person name="Pursley I."/>
            <person name="Horton D.L."/>
            <person name="Alikhan N.F."/>
            <person name="Baker D."/>
            <person name="Gharbi K."/>
            <person name="Hall N."/>
            <person name="Watson M."/>
            <person name="Adriaenssens E.M."/>
            <person name="Foster-Nyarko E."/>
            <person name="Jarju S."/>
            <person name="Secka A."/>
            <person name="Antonio M."/>
            <person name="Oren A."/>
            <person name="Chaudhuri R.R."/>
            <person name="La Ragione R."/>
            <person name="Hildebrand F."/>
            <person name="Pallen M.J."/>
        </authorList>
    </citation>
    <scope>NUCLEOTIDE SEQUENCE</scope>
    <source>
        <strain evidence="1">ChiGjej1B1-13045</strain>
    </source>
</reference>
<name>A0A9D2IKD7_9FIRM</name>